<accession>A0A077R773</accession>
<name>A0A077R773_9BASI</name>
<proteinExistence type="predicted"/>
<feature type="region of interest" description="Disordered" evidence="1">
    <location>
        <begin position="1"/>
        <end position="59"/>
    </location>
</feature>
<dbReference type="InterPro" id="IPR021331">
    <property type="entry name" value="Hva1_TUDOR"/>
</dbReference>
<organism evidence="3">
    <name type="scientific">Melanopsichium pennsylvanicum 4</name>
    <dbReference type="NCBI Taxonomy" id="1398559"/>
    <lineage>
        <taxon>Eukaryota</taxon>
        <taxon>Fungi</taxon>
        <taxon>Dikarya</taxon>
        <taxon>Basidiomycota</taxon>
        <taxon>Ustilaginomycotina</taxon>
        <taxon>Ustilaginomycetes</taxon>
        <taxon>Ustilaginales</taxon>
        <taxon>Ustilaginaceae</taxon>
        <taxon>Melanopsichium</taxon>
    </lineage>
</organism>
<feature type="compositionally biased region" description="Basic and acidic residues" evidence="1">
    <location>
        <begin position="7"/>
        <end position="17"/>
    </location>
</feature>
<evidence type="ECO:0000259" key="2">
    <source>
        <dbReference type="Pfam" id="PF11160"/>
    </source>
</evidence>
<sequence>MTGAAKSDAHDLSKGDKVSWSWGSQHPSGTVKDVKDDGAQVKTKKGSTISKDGSKDDPAVVIETSNGNNAVKNASEIDGVKP</sequence>
<feature type="domain" description="Hypervirulence associated protein TUDOR" evidence="2">
    <location>
        <begin position="15"/>
        <end position="77"/>
    </location>
</feature>
<dbReference type="Pfam" id="PF11160">
    <property type="entry name" value="Hva1_TUDOR"/>
    <property type="match status" value="1"/>
</dbReference>
<evidence type="ECO:0000256" key="1">
    <source>
        <dbReference type="SAM" id="MobiDB-lite"/>
    </source>
</evidence>
<reference evidence="3" key="1">
    <citation type="journal article" date="2014" name="Genome Biol. Evol.">
        <title>Gene Loss Rather Than Gene Gain Is Associated with a Host Jump from Monocots to Dicots in the Smut Fungus Melanopsichium pennsylvanicum.</title>
        <authorList>
            <person name="Sharma R."/>
            <person name="Mishra B."/>
            <person name="Runge F."/>
            <person name="Thines M."/>
        </authorList>
    </citation>
    <scope>NUCLEOTIDE SEQUENCE</scope>
    <source>
        <strain evidence="3">4</strain>
    </source>
</reference>
<evidence type="ECO:0000313" key="3">
    <source>
        <dbReference type="EMBL" id="CDI53019.1"/>
    </source>
</evidence>
<dbReference type="AlphaFoldDB" id="A0A077R773"/>
<dbReference type="EMBL" id="HG529563">
    <property type="protein sequence ID" value="CDI53019.1"/>
    <property type="molecule type" value="Genomic_DNA"/>
</dbReference>
<protein>
    <recommendedName>
        <fullName evidence="2">Hypervirulence associated protein TUDOR domain-containing protein</fullName>
    </recommendedName>
</protein>